<dbReference type="Proteomes" id="UP000828941">
    <property type="component" value="Chromosome 4"/>
</dbReference>
<sequence length="225" mass="23378">MSQEKLRREGGQEEGGPIKYGDVFNVSGGLASKPIAPRDAAIMQSAETQVLGETQRGGPASLMQSAATINEKWGYVKHKTATNLGVAISETKQGGNRVITETLGGQVLGQYVEHEADVQDKSKRASGGDVATVGETAGSTVDEDAVATQAPQFKATGTDFVGTESGATLHPAILGDDNSNPALSHLSSVQEKRVPSENTRVITSVPGGMGASTVAADNRLKPNKY</sequence>
<dbReference type="EMBL" id="CM039429">
    <property type="protein sequence ID" value="KAI4349496.1"/>
    <property type="molecule type" value="Genomic_DNA"/>
</dbReference>
<organism evidence="1 2">
    <name type="scientific">Bauhinia variegata</name>
    <name type="common">Purple orchid tree</name>
    <name type="synonym">Phanera variegata</name>
    <dbReference type="NCBI Taxonomy" id="167791"/>
    <lineage>
        <taxon>Eukaryota</taxon>
        <taxon>Viridiplantae</taxon>
        <taxon>Streptophyta</taxon>
        <taxon>Embryophyta</taxon>
        <taxon>Tracheophyta</taxon>
        <taxon>Spermatophyta</taxon>
        <taxon>Magnoliopsida</taxon>
        <taxon>eudicotyledons</taxon>
        <taxon>Gunneridae</taxon>
        <taxon>Pentapetalae</taxon>
        <taxon>rosids</taxon>
        <taxon>fabids</taxon>
        <taxon>Fabales</taxon>
        <taxon>Fabaceae</taxon>
        <taxon>Cercidoideae</taxon>
        <taxon>Cercideae</taxon>
        <taxon>Bauhiniinae</taxon>
        <taxon>Bauhinia</taxon>
    </lineage>
</organism>
<reference evidence="1 2" key="1">
    <citation type="journal article" date="2022" name="DNA Res.">
        <title>Chromosomal-level genome assembly of the orchid tree Bauhinia variegata (Leguminosae; Cercidoideae) supports the allotetraploid origin hypothesis of Bauhinia.</title>
        <authorList>
            <person name="Zhong Y."/>
            <person name="Chen Y."/>
            <person name="Zheng D."/>
            <person name="Pang J."/>
            <person name="Liu Y."/>
            <person name="Luo S."/>
            <person name="Meng S."/>
            <person name="Qian L."/>
            <person name="Wei D."/>
            <person name="Dai S."/>
            <person name="Zhou R."/>
        </authorList>
    </citation>
    <scope>NUCLEOTIDE SEQUENCE [LARGE SCALE GENOMIC DNA]</scope>
    <source>
        <strain evidence="1">BV-YZ2020</strain>
    </source>
</reference>
<keyword evidence="2" id="KW-1185">Reference proteome</keyword>
<evidence type="ECO:0000313" key="2">
    <source>
        <dbReference type="Proteomes" id="UP000828941"/>
    </source>
</evidence>
<proteinExistence type="predicted"/>
<gene>
    <name evidence="1" type="ORF">L6164_010079</name>
</gene>
<protein>
    <submittedName>
        <fullName evidence="1">Uncharacterized protein</fullName>
    </submittedName>
</protein>
<accession>A0ACB9PLZ7</accession>
<comment type="caution">
    <text evidence="1">The sequence shown here is derived from an EMBL/GenBank/DDBJ whole genome shotgun (WGS) entry which is preliminary data.</text>
</comment>
<evidence type="ECO:0000313" key="1">
    <source>
        <dbReference type="EMBL" id="KAI4349496.1"/>
    </source>
</evidence>
<name>A0ACB9PLZ7_BAUVA</name>